<evidence type="ECO:0000256" key="1">
    <source>
        <dbReference type="SAM" id="MobiDB-lite"/>
    </source>
</evidence>
<protein>
    <submittedName>
        <fullName evidence="2">Uncharacterized protein</fullName>
    </submittedName>
</protein>
<comment type="caution">
    <text evidence="2">The sequence shown here is derived from an EMBL/GenBank/DDBJ whole genome shotgun (WGS) entry which is preliminary data.</text>
</comment>
<dbReference type="EMBL" id="JAINUG010000100">
    <property type="protein sequence ID" value="KAJ8397126.1"/>
    <property type="molecule type" value="Genomic_DNA"/>
</dbReference>
<sequence>MASTVQASSEARSEPDAPPDVPVASSSVKPIDEDEQLSTDLADWPSVLTDKTRVELVRRGPYEVHTPYQLILSFFSAFGCNLQPHSGPIESSLKSSLVFLNPVVHPTFGGFPNPT</sequence>
<dbReference type="Proteomes" id="UP001221898">
    <property type="component" value="Unassembled WGS sequence"/>
</dbReference>
<feature type="compositionally biased region" description="Polar residues" evidence="1">
    <location>
        <begin position="1"/>
        <end position="10"/>
    </location>
</feature>
<keyword evidence="3" id="KW-1185">Reference proteome</keyword>
<organism evidence="2 3">
    <name type="scientific">Aldrovandia affinis</name>
    <dbReference type="NCBI Taxonomy" id="143900"/>
    <lineage>
        <taxon>Eukaryota</taxon>
        <taxon>Metazoa</taxon>
        <taxon>Chordata</taxon>
        <taxon>Craniata</taxon>
        <taxon>Vertebrata</taxon>
        <taxon>Euteleostomi</taxon>
        <taxon>Actinopterygii</taxon>
        <taxon>Neopterygii</taxon>
        <taxon>Teleostei</taxon>
        <taxon>Notacanthiformes</taxon>
        <taxon>Halosauridae</taxon>
        <taxon>Aldrovandia</taxon>
    </lineage>
</organism>
<proteinExistence type="predicted"/>
<gene>
    <name evidence="2" type="ORF">AAFF_G00009800</name>
</gene>
<evidence type="ECO:0000313" key="3">
    <source>
        <dbReference type="Proteomes" id="UP001221898"/>
    </source>
</evidence>
<evidence type="ECO:0000313" key="2">
    <source>
        <dbReference type="EMBL" id="KAJ8397126.1"/>
    </source>
</evidence>
<accession>A0AAD7S702</accession>
<feature type="region of interest" description="Disordered" evidence="1">
    <location>
        <begin position="1"/>
        <end position="36"/>
    </location>
</feature>
<reference evidence="2" key="1">
    <citation type="journal article" date="2023" name="Science">
        <title>Genome structures resolve the early diversification of teleost fishes.</title>
        <authorList>
            <person name="Parey E."/>
            <person name="Louis A."/>
            <person name="Montfort J."/>
            <person name="Bouchez O."/>
            <person name="Roques C."/>
            <person name="Iampietro C."/>
            <person name="Lluch J."/>
            <person name="Castinel A."/>
            <person name="Donnadieu C."/>
            <person name="Desvignes T."/>
            <person name="Floi Bucao C."/>
            <person name="Jouanno E."/>
            <person name="Wen M."/>
            <person name="Mejri S."/>
            <person name="Dirks R."/>
            <person name="Jansen H."/>
            <person name="Henkel C."/>
            <person name="Chen W.J."/>
            <person name="Zahm M."/>
            <person name="Cabau C."/>
            <person name="Klopp C."/>
            <person name="Thompson A.W."/>
            <person name="Robinson-Rechavi M."/>
            <person name="Braasch I."/>
            <person name="Lecointre G."/>
            <person name="Bobe J."/>
            <person name="Postlethwait J.H."/>
            <person name="Berthelot C."/>
            <person name="Roest Crollius H."/>
            <person name="Guiguen Y."/>
        </authorList>
    </citation>
    <scope>NUCLEOTIDE SEQUENCE</scope>
    <source>
        <strain evidence="2">NC1722</strain>
    </source>
</reference>
<dbReference type="AlphaFoldDB" id="A0AAD7S702"/>
<name>A0AAD7S702_9TELE</name>